<dbReference type="InterPro" id="IPR011760">
    <property type="entry name" value="PsdUridine_synth_TruD_insert"/>
</dbReference>
<reference evidence="4" key="2">
    <citation type="submission" date="2019-06" db="EMBL/GenBank/DDBJ databases">
        <title>Genomics analysis of Aphanomyces spp. identifies a new class of oomycete effector associated with host adaptation.</title>
        <authorList>
            <person name="Gaulin E."/>
        </authorList>
    </citation>
    <scope>NUCLEOTIDE SEQUENCE</scope>
    <source>
        <strain evidence="4">CBS 578.67</strain>
    </source>
</reference>
<dbReference type="InterPro" id="IPR001656">
    <property type="entry name" value="PsdUridine_synth_TruD"/>
</dbReference>
<dbReference type="GO" id="GO:0001522">
    <property type="term" value="P:pseudouridine synthesis"/>
    <property type="evidence" value="ECO:0007669"/>
    <property type="project" value="InterPro"/>
</dbReference>
<evidence type="ECO:0000313" key="5">
    <source>
        <dbReference type="EMBL" id="VFT87911.1"/>
    </source>
</evidence>
<dbReference type="Pfam" id="PF01142">
    <property type="entry name" value="TruD"/>
    <property type="match status" value="1"/>
</dbReference>
<dbReference type="GO" id="GO:0009982">
    <property type="term" value="F:pseudouridine synthase activity"/>
    <property type="evidence" value="ECO:0007669"/>
    <property type="project" value="InterPro"/>
</dbReference>
<dbReference type="OrthoDB" id="447290at2759"/>
<keyword evidence="2" id="KW-0413">Isomerase</keyword>
<dbReference type="PROSITE" id="PS50984">
    <property type="entry name" value="TRUD"/>
    <property type="match status" value="1"/>
</dbReference>
<reference evidence="5 6" key="1">
    <citation type="submission" date="2019-03" db="EMBL/GenBank/DDBJ databases">
        <authorList>
            <person name="Gaulin E."/>
            <person name="Dumas B."/>
        </authorList>
    </citation>
    <scope>NUCLEOTIDE SEQUENCE [LARGE SCALE GENOMIC DNA]</scope>
    <source>
        <strain evidence="5">CBS 568.67</strain>
    </source>
</reference>
<evidence type="ECO:0000259" key="3">
    <source>
        <dbReference type="PROSITE" id="PS50984"/>
    </source>
</evidence>
<accession>A0A485KSG0</accession>
<dbReference type="InterPro" id="IPR020103">
    <property type="entry name" value="PsdUridine_synth_cat_dom_sf"/>
</dbReference>
<feature type="domain" description="TRUD" evidence="3">
    <location>
        <begin position="396"/>
        <end position="604"/>
    </location>
</feature>
<dbReference type="Gene3D" id="3.30.2350.20">
    <property type="entry name" value="TruD, catalytic domain"/>
    <property type="match status" value="2"/>
</dbReference>
<dbReference type="EMBL" id="CAADRA010005268">
    <property type="protein sequence ID" value="VFT87911.1"/>
    <property type="molecule type" value="Genomic_DNA"/>
</dbReference>
<evidence type="ECO:0000256" key="2">
    <source>
        <dbReference type="ARBA" id="ARBA00023235"/>
    </source>
</evidence>
<dbReference type="GO" id="GO:0003723">
    <property type="term" value="F:RNA binding"/>
    <property type="evidence" value="ECO:0007669"/>
    <property type="project" value="InterPro"/>
</dbReference>
<name>A0A485KSG0_9STRA</name>
<dbReference type="AlphaFoldDB" id="A0A485KSG0"/>
<dbReference type="EMBL" id="VJMH01005247">
    <property type="protein sequence ID" value="KAF0698323.1"/>
    <property type="molecule type" value="Genomic_DNA"/>
</dbReference>
<gene>
    <name evidence="5" type="primary">Aste57867_11043</name>
    <name evidence="4" type="ORF">As57867_011001</name>
    <name evidence="5" type="ORF">ASTE57867_11043</name>
</gene>
<evidence type="ECO:0000313" key="4">
    <source>
        <dbReference type="EMBL" id="KAF0698323.1"/>
    </source>
</evidence>
<dbReference type="SUPFAM" id="SSF55120">
    <property type="entry name" value="Pseudouridine synthase"/>
    <property type="match status" value="1"/>
</dbReference>
<dbReference type="GO" id="GO:0005634">
    <property type="term" value="C:nucleus"/>
    <property type="evidence" value="ECO:0007669"/>
    <property type="project" value="TreeGrafter"/>
</dbReference>
<dbReference type="PANTHER" id="PTHR13326:SF21">
    <property type="entry name" value="PSEUDOURIDYLATE SYNTHASE PUS7L"/>
    <property type="match status" value="1"/>
</dbReference>
<proteinExistence type="inferred from homology"/>
<dbReference type="Proteomes" id="UP000332933">
    <property type="component" value="Unassembled WGS sequence"/>
</dbReference>
<keyword evidence="6" id="KW-1185">Reference proteome</keyword>
<evidence type="ECO:0000313" key="6">
    <source>
        <dbReference type="Proteomes" id="UP000332933"/>
    </source>
</evidence>
<sequence>MAGTLVDGTAAAVGIECFCSPHEAGFSGIIKARPEDFCVQEVSEDGTVVDLSPGDEKDVVLAAPPSAPAKIKKSIETSEPEEGWRAFLDTTLGPNVVDAIAGIVTSHETLVRIPAPGDLSDKVKLLHAIQHCFPGVQSDNAKDDHGAAVLALSLDPLFAKLRQGGMAGDDCNRVLAFLLRGPLAATADDGVALVHAQTKEARTKMHRLISSSTSSLVTKTTATGGVHVSFSPKTLQKQRKRKQDTFVRCTLQKVRLPSSVRHASSVRYASSLQTNVDHFSALDVLARAFRAAVADLSVAGTKDKRAVTHQHVVVKNVTPETIRGVAGQLHSAGLAVGGLQYVDRPLSLGQTRGNRCEVNLDSTDPPPTCRFTIRIRNVDAPASLVGDAVASVHATGCLNYFGVQRVGHPGVPVRSHHIGQAMLQQKWDDVVRLLFSQTQLHDVNLTAKQAFLETRDIGQALKDLPDKCATERAVLMGLRRFGPSEAKKAVLQIPYHRRVMYLHAYQSYVFNRMVSHRMRAHGASVVLAGDLVQDPETKQIRVVDRPEDEDMANVVLPLVGTKIQYPANDVGAHYAAILRDDDVDVASWCQDATVKGAYRHVLCRAAHLTWHADGEKDIIVAFQLPPGSFATVFLRELMKASPTEQPSDDVQASPLSTLA</sequence>
<dbReference type="PIRSF" id="PIRSF037016">
    <property type="entry name" value="Pseudouridin_synth_euk_prd"/>
    <property type="match status" value="1"/>
</dbReference>
<comment type="similarity">
    <text evidence="1">Belongs to the pseudouridine synthase TruD family.</text>
</comment>
<dbReference type="CDD" id="cd02576">
    <property type="entry name" value="PseudoU_synth_ScPUS7"/>
    <property type="match status" value="1"/>
</dbReference>
<evidence type="ECO:0000256" key="1">
    <source>
        <dbReference type="ARBA" id="ARBA00007953"/>
    </source>
</evidence>
<dbReference type="InterPro" id="IPR042214">
    <property type="entry name" value="TruD_catalytic"/>
</dbReference>
<organism evidence="5 6">
    <name type="scientific">Aphanomyces stellatus</name>
    <dbReference type="NCBI Taxonomy" id="120398"/>
    <lineage>
        <taxon>Eukaryota</taxon>
        <taxon>Sar</taxon>
        <taxon>Stramenopiles</taxon>
        <taxon>Oomycota</taxon>
        <taxon>Saprolegniomycetes</taxon>
        <taxon>Saprolegniales</taxon>
        <taxon>Verrucalvaceae</taxon>
        <taxon>Aphanomyces</taxon>
    </lineage>
</organism>
<dbReference type="PANTHER" id="PTHR13326">
    <property type="entry name" value="TRNA PSEUDOURIDINE SYNTHASE D"/>
    <property type="match status" value="1"/>
</dbReference>
<protein>
    <submittedName>
        <fullName evidence="5">Aste57867_11043 protein</fullName>
    </submittedName>
</protein>